<dbReference type="PANTHER" id="PTHR46825">
    <property type="entry name" value="D-ALANYL-D-ALANINE-CARBOXYPEPTIDASE/ENDOPEPTIDASE AMPH"/>
    <property type="match status" value="1"/>
</dbReference>
<evidence type="ECO:0000259" key="1">
    <source>
        <dbReference type="Pfam" id="PF00144"/>
    </source>
</evidence>
<name>A0ABR6X4P8_9BURK</name>
<gene>
    <name evidence="2" type="ORF">H8K52_11080</name>
</gene>
<dbReference type="InterPro" id="IPR050491">
    <property type="entry name" value="AmpC-like"/>
</dbReference>
<dbReference type="Gene3D" id="3.40.710.10">
    <property type="entry name" value="DD-peptidase/beta-lactamase superfamily"/>
    <property type="match status" value="1"/>
</dbReference>
<sequence>MAQPLALVGQGRSSTGSTLDVDTPVRIASNTKTFVAATVLKLWEDKRIDLDAAIGPLLTPAIDKLLQSGGYDTARITVRQLLSHSAGMYDHAADERYLALVLSQPERRWTREDQVRLAVLWGHPLSSPGTAFHYSDTGYILIGDIIERITGQSLGKAVRTQLQLDRYNLRSTWWEIMEEPPSTAAPRARQFVDEFEASKLDASVDLYGGGGLVMSTRDLANLTAVLFEGKLFKQAETLREMLWRGPHKGAENYRLGMFVKNIKGQDYYQHGGFWGTVVYYAPATGIAVAGASDNQDALRRLIAIVEQAVGIEASPDL</sequence>
<proteinExistence type="predicted"/>
<dbReference type="InterPro" id="IPR012338">
    <property type="entry name" value="Beta-lactam/transpept-like"/>
</dbReference>
<feature type="domain" description="Beta-lactamase-related" evidence="1">
    <location>
        <begin position="14"/>
        <end position="292"/>
    </location>
</feature>
<keyword evidence="3" id="KW-1185">Reference proteome</keyword>
<organism evidence="2 3">
    <name type="scientific">Undibacterium seohonense</name>
    <dbReference type="NCBI Taxonomy" id="1344950"/>
    <lineage>
        <taxon>Bacteria</taxon>
        <taxon>Pseudomonadati</taxon>
        <taxon>Pseudomonadota</taxon>
        <taxon>Betaproteobacteria</taxon>
        <taxon>Burkholderiales</taxon>
        <taxon>Oxalobacteraceae</taxon>
        <taxon>Undibacterium</taxon>
    </lineage>
</organism>
<dbReference type="PANTHER" id="PTHR46825:SF7">
    <property type="entry name" value="D-ALANYL-D-ALANINE CARBOXYPEPTIDASE"/>
    <property type="match status" value="1"/>
</dbReference>
<evidence type="ECO:0000313" key="3">
    <source>
        <dbReference type="Proteomes" id="UP000648257"/>
    </source>
</evidence>
<dbReference type="SUPFAM" id="SSF56601">
    <property type="entry name" value="beta-lactamase/transpeptidase-like"/>
    <property type="match status" value="1"/>
</dbReference>
<comment type="caution">
    <text evidence="2">The sequence shown here is derived from an EMBL/GenBank/DDBJ whole genome shotgun (WGS) entry which is preliminary data.</text>
</comment>
<accession>A0ABR6X4P8</accession>
<protein>
    <submittedName>
        <fullName evidence="2">Beta-lactamase family protein</fullName>
    </submittedName>
</protein>
<dbReference type="Pfam" id="PF00144">
    <property type="entry name" value="Beta-lactamase"/>
    <property type="match status" value="1"/>
</dbReference>
<dbReference type="EMBL" id="JACOFW010000011">
    <property type="protein sequence ID" value="MBC3807887.1"/>
    <property type="molecule type" value="Genomic_DNA"/>
</dbReference>
<dbReference type="InterPro" id="IPR001466">
    <property type="entry name" value="Beta-lactam-related"/>
</dbReference>
<evidence type="ECO:0000313" key="2">
    <source>
        <dbReference type="EMBL" id="MBC3807887.1"/>
    </source>
</evidence>
<reference evidence="2 3" key="1">
    <citation type="submission" date="2020-08" db="EMBL/GenBank/DDBJ databases">
        <title>Novel species isolated from subtropical streams in China.</title>
        <authorList>
            <person name="Lu H."/>
        </authorList>
    </citation>
    <scope>NUCLEOTIDE SEQUENCE [LARGE SCALE GENOMIC DNA]</scope>
    <source>
        <strain evidence="2 3">KACC 16656</strain>
    </source>
</reference>
<dbReference type="Proteomes" id="UP000648257">
    <property type="component" value="Unassembled WGS sequence"/>
</dbReference>